<feature type="region of interest" description="Disordered" evidence="1">
    <location>
        <begin position="29"/>
        <end position="155"/>
    </location>
</feature>
<dbReference type="RefSeq" id="XP_062791445.1">
    <property type="nucleotide sequence ID" value="XM_062935394.1"/>
</dbReference>
<proteinExistence type="predicted"/>
<protein>
    <submittedName>
        <fullName evidence="2">Uncharacterized protein</fullName>
    </submittedName>
</protein>
<keyword evidence="3" id="KW-1185">Reference proteome</keyword>
<evidence type="ECO:0000313" key="3">
    <source>
        <dbReference type="Proteomes" id="UP001329825"/>
    </source>
</evidence>
<dbReference type="EMBL" id="CP141884">
    <property type="protein sequence ID" value="WRT66705.1"/>
    <property type="molecule type" value="Genomic_DNA"/>
</dbReference>
<sequence>MDIALTSSPLPIHNDVSIRPLSRQYMTYGQPPPNMIQSQPTFTTGRGRGRGRGRGGAQKQVTQRPVTPPFVYLQRPNGNVNGSPSSNETEPLPPNHIHIVQTNPNPQMNRTNSTFSINSVFPLSNGPSSTEGSSESLHTSPNQISRIKEDVVLAR</sequence>
<evidence type="ECO:0000256" key="1">
    <source>
        <dbReference type="SAM" id="MobiDB-lite"/>
    </source>
</evidence>
<gene>
    <name evidence="2" type="ORF">IL334_003666</name>
</gene>
<feature type="compositionally biased region" description="Polar residues" evidence="1">
    <location>
        <begin position="100"/>
        <end position="145"/>
    </location>
</feature>
<name>A0ABZ1CYI6_9TREE</name>
<feature type="compositionally biased region" description="Low complexity" evidence="1">
    <location>
        <begin position="76"/>
        <end position="87"/>
    </location>
</feature>
<organism evidence="2 3">
    <name type="scientific">Kwoniella shivajii</name>
    <dbReference type="NCBI Taxonomy" id="564305"/>
    <lineage>
        <taxon>Eukaryota</taxon>
        <taxon>Fungi</taxon>
        <taxon>Dikarya</taxon>
        <taxon>Basidiomycota</taxon>
        <taxon>Agaricomycotina</taxon>
        <taxon>Tremellomycetes</taxon>
        <taxon>Tremellales</taxon>
        <taxon>Cryptococcaceae</taxon>
        <taxon>Kwoniella</taxon>
    </lineage>
</organism>
<feature type="compositionally biased region" description="Polar residues" evidence="1">
    <location>
        <begin position="35"/>
        <end position="44"/>
    </location>
</feature>
<accession>A0ABZ1CYI6</accession>
<reference evidence="2 3" key="1">
    <citation type="submission" date="2024-01" db="EMBL/GenBank/DDBJ databases">
        <title>Comparative genomics of Cryptococcus and Kwoniella reveals pathogenesis evolution and contrasting modes of karyotype evolution via chromosome fusion or intercentromeric recombination.</title>
        <authorList>
            <person name="Coelho M.A."/>
            <person name="David-Palma M."/>
            <person name="Shea T."/>
            <person name="Bowers K."/>
            <person name="McGinley-Smith S."/>
            <person name="Mohammad A.W."/>
            <person name="Gnirke A."/>
            <person name="Yurkov A.M."/>
            <person name="Nowrousian M."/>
            <person name="Sun S."/>
            <person name="Cuomo C.A."/>
            <person name="Heitman J."/>
        </authorList>
    </citation>
    <scope>NUCLEOTIDE SEQUENCE [LARGE SCALE GENOMIC DNA]</scope>
    <source>
        <strain evidence="2">CBS 11374</strain>
    </source>
</reference>
<feature type="compositionally biased region" description="Basic and acidic residues" evidence="1">
    <location>
        <begin position="146"/>
        <end position="155"/>
    </location>
</feature>
<evidence type="ECO:0000313" key="2">
    <source>
        <dbReference type="EMBL" id="WRT66705.1"/>
    </source>
</evidence>
<dbReference type="Proteomes" id="UP001329825">
    <property type="component" value="Chromosome 4"/>
</dbReference>
<dbReference type="GeneID" id="87955797"/>